<accession>A0ABP1H701</accession>
<evidence type="ECO:0000313" key="2">
    <source>
        <dbReference type="Proteomes" id="UP001642409"/>
    </source>
</evidence>
<proteinExistence type="predicted"/>
<dbReference type="PANTHER" id="PTHR46533:SF1">
    <property type="entry name" value="ZINC FINGER MYND DOMAIN-CONTAINING PROTEIN 12"/>
    <property type="match status" value="1"/>
</dbReference>
<name>A0ABP1H701_9EUKA</name>
<reference evidence="1 2" key="1">
    <citation type="submission" date="2024-07" db="EMBL/GenBank/DDBJ databases">
        <authorList>
            <person name="Akdeniz Z."/>
        </authorList>
    </citation>
    <scope>NUCLEOTIDE SEQUENCE [LARGE SCALE GENOMIC DNA]</scope>
</reference>
<dbReference type="PANTHER" id="PTHR46533">
    <property type="entry name" value="ZINC FINGER MYND DOMAIN-CONTAINING PROTEIN 12"/>
    <property type="match status" value="1"/>
</dbReference>
<keyword evidence="2" id="KW-1185">Reference proteome</keyword>
<evidence type="ECO:0000313" key="1">
    <source>
        <dbReference type="EMBL" id="CAL5986106.1"/>
    </source>
</evidence>
<dbReference type="InterPro" id="IPR053248">
    <property type="entry name" value="Zinc_finger_MYND_domain"/>
</dbReference>
<dbReference type="EMBL" id="CAXDID020000019">
    <property type="protein sequence ID" value="CAL5986106.1"/>
    <property type="molecule type" value="Genomic_DNA"/>
</dbReference>
<comment type="caution">
    <text evidence="1">The sequence shown here is derived from an EMBL/GenBank/DDBJ whole genome shotgun (WGS) entry which is preliminary data.</text>
</comment>
<organism evidence="1 2">
    <name type="scientific">Hexamita inflata</name>
    <dbReference type="NCBI Taxonomy" id="28002"/>
    <lineage>
        <taxon>Eukaryota</taxon>
        <taxon>Metamonada</taxon>
        <taxon>Diplomonadida</taxon>
        <taxon>Hexamitidae</taxon>
        <taxon>Hexamitinae</taxon>
        <taxon>Hexamita</taxon>
    </lineage>
</organism>
<dbReference type="Proteomes" id="UP001642409">
    <property type="component" value="Unassembled WGS sequence"/>
</dbReference>
<gene>
    <name evidence="1" type="ORF">HINF_LOCUS9258</name>
</gene>
<protein>
    <submittedName>
        <fullName evidence="1">Uncharacterized protein</fullName>
    </submittedName>
</protein>
<sequence>MDSMVFKDEVTENEIQWQTVVAKQDIRTNFHLLKPVNPLSGKRDTTITCDICQNPATLQCISCHSCWCTHEHFLLDDEPIHVHICSKLTELWYMQFERAHQQIGEDTVSKRMEDRIQTQMILDIKRTCEVRSRGYCAERNYIMALAPALRSLQFALKVCGPQSIEFVSCSLMLARIHLGLRKYNYVNQSLSQLSVECDRQIQKELQNIGEGKIYTNKITNVQTVTGLGQNMIKFPFVRIPLEVLERMDTQVISLQGRVQYLYGTFFQSLGERDLSIKFLSESVYYQSLAEGPTGLKTSLSYLEIAKSMLIGQKPKDLSKLNMKDRFKNLNTQVKQSLNILQITVDIWNTAIRRSLNEQKVMSFDYAEVGEPRLLLQDAKAIAAMYLGMDSFLFIKATSTLCLLFTMYDADYEAVIEARVARRAIAEFQKWVGPSDKEWQDARTWDTDMRDLMSVLETPEVMRRIAQIERENQGRIII</sequence>